<dbReference type="InterPro" id="IPR035979">
    <property type="entry name" value="RBD_domain_sf"/>
</dbReference>
<dbReference type="GO" id="GO:0003723">
    <property type="term" value="F:RNA binding"/>
    <property type="evidence" value="ECO:0007669"/>
    <property type="project" value="InterPro"/>
</dbReference>
<accession>A0A3Q7IHJ1</accession>
<dbReference type="PaxDb" id="4081-Solyc10g055360.1.1"/>
<evidence type="ECO:0000313" key="2">
    <source>
        <dbReference type="EnsemblPlants" id="Solyc10g055360.1.1.1"/>
    </source>
</evidence>
<evidence type="ECO:0000259" key="1">
    <source>
        <dbReference type="Pfam" id="PF00076"/>
    </source>
</evidence>
<dbReference type="SUPFAM" id="SSF54928">
    <property type="entry name" value="RNA-binding domain, RBD"/>
    <property type="match status" value="1"/>
</dbReference>
<reference evidence="2" key="2">
    <citation type="submission" date="2019-01" db="UniProtKB">
        <authorList>
            <consortium name="EnsemblPlants"/>
        </authorList>
    </citation>
    <scope>IDENTIFICATION</scope>
    <source>
        <strain evidence="2">cv. Heinz 1706</strain>
    </source>
</reference>
<dbReference type="Pfam" id="PF00076">
    <property type="entry name" value="RRM_1"/>
    <property type="match status" value="1"/>
</dbReference>
<dbReference type="InterPro" id="IPR000504">
    <property type="entry name" value="RRM_dom"/>
</dbReference>
<dbReference type="InterPro" id="IPR012677">
    <property type="entry name" value="Nucleotide-bd_a/b_plait_sf"/>
</dbReference>
<protein>
    <recommendedName>
        <fullName evidence="1">RRM domain-containing protein</fullName>
    </recommendedName>
</protein>
<dbReference type="Gene3D" id="3.30.70.330">
    <property type="match status" value="1"/>
</dbReference>
<dbReference type="InParanoid" id="A0A3Q7IHJ1"/>
<evidence type="ECO:0000313" key="3">
    <source>
        <dbReference type="Proteomes" id="UP000004994"/>
    </source>
</evidence>
<dbReference type="STRING" id="4081.A0A3Q7IHJ1"/>
<name>A0A3Q7IHJ1_SOLLC</name>
<keyword evidence="3" id="KW-1185">Reference proteome</keyword>
<reference evidence="2" key="1">
    <citation type="journal article" date="2012" name="Nature">
        <title>The tomato genome sequence provides insights into fleshy fruit evolution.</title>
        <authorList>
            <consortium name="Tomato Genome Consortium"/>
        </authorList>
    </citation>
    <scope>NUCLEOTIDE SEQUENCE [LARGE SCALE GENOMIC DNA]</scope>
    <source>
        <strain evidence="2">cv. Heinz 1706</strain>
    </source>
</reference>
<dbReference type="Gramene" id="Solyc10g055360.1.1">
    <property type="protein sequence ID" value="Solyc10g055360.1.1.1"/>
    <property type="gene ID" value="Solyc10g055360.1"/>
</dbReference>
<dbReference type="Proteomes" id="UP000004994">
    <property type="component" value="Chromosome 10"/>
</dbReference>
<organism evidence="2">
    <name type="scientific">Solanum lycopersicum</name>
    <name type="common">Tomato</name>
    <name type="synonym">Lycopersicon esculentum</name>
    <dbReference type="NCBI Taxonomy" id="4081"/>
    <lineage>
        <taxon>Eukaryota</taxon>
        <taxon>Viridiplantae</taxon>
        <taxon>Streptophyta</taxon>
        <taxon>Embryophyta</taxon>
        <taxon>Tracheophyta</taxon>
        <taxon>Spermatophyta</taxon>
        <taxon>Magnoliopsida</taxon>
        <taxon>eudicotyledons</taxon>
        <taxon>Gunneridae</taxon>
        <taxon>Pentapetalae</taxon>
        <taxon>asterids</taxon>
        <taxon>lamiids</taxon>
        <taxon>Solanales</taxon>
        <taxon>Solanaceae</taxon>
        <taxon>Solanoideae</taxon>
        <taxon>Solaneae</taxon>
        <taxon>Solanum</taxon>
        <taxon>Solanum subgen. Lycopersicon</taxon>
    </lineage>
</organism>
<proteinExistence type="predicted"/>
<sequence length="56" mass="6280">MSPSKLLEYFSSYGVIQKVPFGFDKKTGKSRGYVIFVYRTLVGARAVLTSLLMDTI</sequence>
<feature type="domain" description="RRM" evidence="1">
    <location>
        <begin position="2"/>
        <end position="51"/>
    </location>
</feature>
<dbReference type="SMR" id="A0A3Q7IHJ1"/>
<dbReference type="AlphaFoldDB" id="A0A3Q7IHJ1"/>
<dbReference type="EnsemblPlants" id="Solyc10g055360.1.1">
    <property type="protein sequence ID" value="Solyc10g055360.1.1.1"/>
    <property type="gene ID" value="Solyc10g055360.1"/>
</dbReference>